<dbReference type="PANTHER" id="PTHR30055:SF220">
    <property type="entry name" value="TETR-FAMILY REGULATORY PROTEIN"/>
    <property type="match status" value="1"/>
</dbReference>
<keyword evidence="2 4" id="KW-0238">DNA-binding</keyword>
<dbReference type="Proteomes" id="UP000252586">
    <property type="component" value="Unassembled WGS sequence"/>
</dbReference>
<dbReference type="AlphaFoldDB" id="A0A366DJK7"/>
<evidence type="ECO:0000313" key="7">
    <source>
        <dbReference type="Proteomes" id="UP000252586"/>
    </source>
</evidence>
<comment type="caution">
    <text evidence="6">The sequence shown here is derived from an EMBL/GenBank/DDBJ whole genome shotgun (WGS) entry which is preliminary data.</text>
</comment>
<dbReference type="GO" id="GO:0003700">
    <property type="term" value="F:DNA-binding transcription factor activity"/>
    <property type="evidence" value="ECO:0007669"/>
    <property type="project" value="TreeGrafter"/>
</dbReference>
<reference evidence="6 7" key="1">
    <citation type="submission" date="2018-06" db="EMBL/GenBank/DDBJ databases">
        <title>Genomic Encyclopedia of Type Strains, Phase IV (KMG-IV): sequencing the most valuable type-strain genomes for metagenomic binning, comparative biology and taxonomic classification.</title>
        <authorList>
            <person name="Goeker M."/>
        </authorList>
    </citation>
    <scope>NUCLEOTIDE SEQUENCE [LARGE SCALE GENOMIC DNA]</scope>
    <source>
        <strain evidence="6 7">DSM 44599</strain>
    </source>
</reference>
<proteinExistence type="predicted"/>
<dbReference type="OrthoDB" id="3173376at2"/>
<organism evidence="6 7">
    <name type="scientific">Nocardia puris</name>
    <dbReference type="NCBI Taxonomy" id="208602"/>
    <lineage>
        <taxon>Bacteria</taxon>
        <taxon>Bacillati</taxon>
        <taxon>Actinomycetota</taxon>
        <taxon>Actinomycetes</taxon>
        <taxon>Mycobacteriales</taxon>
        <taxon>Nocardiaceae</taxon>
        <taxon>Nocardia</taxon>
    </lineage>
</organism>
<keyword evidence="1" id="KW-0805">Transcription regulation</keyword>
<protein>
    <submittedName>
        <fullName evidence="6">TetR family transcriptional regulator</fullName>
    </submittedName>
</protein>
<dbReference type="Gene3D" id="1.10.357.10">
    <property type="entry name" value="Tetracycline Repressor, domain 2"/>
    <property type="match status" value="1"/>
</dbReference>
<dbReference type="InterPro" id="IPR036271">
    <property type="entry name" value="Tet_transcr_reg_TetR-rel_C_sf"/>
</dbReference>
<evidence type="ECO:0000256" key="4">
    <source>
        <dbReference type="PROSITE-ProRule" id="PRU00335"/>
    </source>
</evidence>
<sequence length="199" mass="21168">MTITRTRSYHHGDLRAELLSRAEATLRESGVDGLSLRGLARDIGVSHGAPTRHFKDKQALLDALAVSGFERLGAAIESIEAEDSIGGRVRAMARAYLRFATENAALLAVMFARRHSPAATEAMTQAVDRAFAAPVALITEAQARGEVVAGDPRRIALSAVAALQGLATFVGSGVVTAETADELLDETTRHMLDGLRPRP</sequence>
<dbReference type="RefSeq" id="WP_067507083.1">
    <property type="nucleotide sequence ID" value="NZ_CP107943.1"/>
</dbReference>
<evidence type="ECO:0000256" key="3">
    <source>
        <dbReference type="ARBA" id="ARBA00023163"/>
    </source>
</evidence>
<evidence type="ECO:0000313" key="6">
    <source>
        <dbReference type="EMBL" id="RBO89428.1"/>
    </source>
</evidence>
<dbReference type="EMBL" id="QNRE01000007">
    <property type="protein sequence ID" value="RBO89428.1"/>
    <property type="molecule type" value="Genomic_DNA"/>
</dbReference>
<keyword evidence="3" id="KW-0804">Transcription</keyword>
<dbReference type="PANTHER" id="PTHR30055">
    <property type="entry name" value="HTH-TYPE TRANSCRIPTIONAL REGULATOR RUTR"/>
    <property type="match status" value="1"/>
</dbReference>
<dbReference type="SUPFAM" id="SSF46689">
    <property type="entry name" value="Homeodomain-like"/>
    <property type="match status" value="1"/>
</dbReference>
<dbReference type="GO" id="GO:0000976">
    <property type="term" value="F:transcription cis-regulatory region binding"/>
    <property type="evidence" value="ECO:0007669"/>
    <property type="project" value="TreeGrafter"/>
</dbReference>
<evidence type="ECO:0000256" key="2">
    <source>
        <dbReference type="ARBA" id="ARBA00023125"/>
    </source>
</evidence>
<dbReference type="PROSITE" id="PS50977">
    <property type="entry name" value="HTH_TETR_2"/>
    <property type="match status" value="1"/>
</dbReference>
<feature type="DNA-binding region" description="H-T-H motif" evidence="4">
    <location>
        <begin position="35"/>
        <end position="54"/>
    </location>
</feature>
<evidence type="ECO:0000259" key="5">
    <source>
        <dbReference type="PROSITE" id="PS50977"/>
    </source>
</evidence>
<evidence type="ECO:0000256" key="1">
    <source>
        <dbReference type="ARBA" id="ARBA00023015"/>
    </source>
</evidence>
<feature type="domain" description="HTH tetR-type" evidence="5">
    <location>
        <begin position="12"/>
        <end position="72"/>
    </location>
</feature>
<keyword evidence="7" id="KW-1185">Reference proteome</keyword>
<dbReference type="InterPro" id="IPR050109">
    <property type="entry name" value="HTH-type_TetR-like_transc_reg"/>
</dbReference>
<accession>A0A366DJK7</accession>
<gene>
    <name evidence="6" type="ORF">DFR74_107106</name>
</gene>
<dbReference type="InterPro" id="IPR025996">
    <property type="entry name" value="MT1864/Rv1816-like_C"/>
</dbReference>
<dbReference type="Pfam" id="PF13305">
    <property type="entry name" value="TetR_C_33"/>
    <property type="match status" value="1"/>
</dbReference>
<dbReference type="SUPFAM" id="SSF48498">
    <property type="entry name" value="Tetracyclin repressor-like, C-terminal domain"/>
    <property type="match status" value="1"/>
</dbReference>
<dbReference type="InterPro" id="IPR009057">
    <property type="entry name" value="Homeodomain-like_sf"/>
</dbReference>
<name>A0A366DJK7_9NOCA</name>
<dbReference type="Pfam" id="PF00440">
    <property type="entry name" value="TetR_N"/>
    <property type="match status" value="1"/>
</dbReference>
<dbReference type="InterPro" id="IPR001647">
    <property type="entry name" value="HTH_TetR"/>
</dbReference>